<organism evidence="1 2">
    <name type="scientific">Cuniculiplasma divulgatum</name>
    <dbReference type="NCBI Taxonomy" id="1673428"/>
    <lineage>
        <taxon>Archaea</taxon>
        <taxon>Methanobacteriati</taxon>
        <taxon>Thermoplasmatota</taxon>
        <taxon>Thermoplasmata</taxon>
        <taxon>Thermoplasmatales</taxon>
        <taxon>Cuniculiplasmataceae</taxon>
        <taxon>Cuniculiplasma</taxon>
    </lineage>
</organism>
<proteinExistence type="predicted"/>
<dbReference type="Proteomes" id="UP000195607">
    <property type="component" value="Chromosome I"/>
</dbReference>
<evidence type="ECO:0000313" key="1">
    <source>
        <dbReference type="EMBL" id="SIM49491.1"/>
    </source>
</evidence>
<dbReference type="AlphaFoldDB" id="A0A1N5TMA5"/>
<name>A0A1N5TMA5_9ARCH</name>
<evidence type="ECO:0000313" key="2">
    <source>
        <dbReference type="Proteomes" id="UP000195607"/>
    </source>
</evidence>
<protein>
    <recommendedName>
        <fullName evidence="3">ArsR family transcriptional regulator</fullName>
    </recommendedName>
</protein>
<evidence type="ECO:0008006" key="3">
    <source>
        <dbReference type="Google" id="ProtNLM"/>
    </source>
</evidence>
<sequence>MNVTELKIKVNASFDSTDLLILDIFRRIPSRSLRVHTIVDILEYEEVMLNSWELRDRLRRLVILGLVVRHQGKRSDRYSISHEYMDP</sequence>
<dbReference type="EMBL" id="LT671858">
    <property type="protein sequence ID" value="SIM49491.1"/>
    <property type="molecule type" value="Genomic_DNA"/>
</dbReference>
<reference evidence="1 2" key="1">
    <citation type="submission" date="2016-04" db="EMBL/GenBank/DDBJ databases">
        <authorList>
            <person name="Evans L.H."/>
            <person name="Alamgir A."/>
            <person name="Owens N."/>
            <person name="Weber N.D."/>
            <person name="Virtaneva K."/>
            <person name="Barbian K."/>
            <person name="Babar A."/>
            <person name="Rosenke K."/>
        </authorList>
    </citation>
    <scope>NUCLEOTIDE SEQUENCE [LARGE SCALE GENOMIC DNA]</scope>
    <source>
        <strain evidence="2">S5(T) (JCM 30642 \VKM B-2941)</strain>
    </source>
</reference>
<accession>A0A1N5TMA5</accession>
<gene>
    <name evidence="1" type="ORF">CSP5_0621</name>
</gene>